<dbReference type="Proteomes" id="UP000179243">
    <property type="component" value="Unassembled WGS sequence"/>
</dbReference>
<organism evidence="2 3">
    <name type="scientific">Candidatus Raymondbacteria bacterium RIFOXYD12_FULL_49_13</name>
    <dbReference type="NCBI Taxonomy" id="1817890"/>
    <lineage>
        <taxon>Bacteria</taxon>
        <taxon>Raymondiibacteriota</taxon>
    </lineage>
</organism>
<dbReference type="InterPro" id="IPR025965">
    <property type="entry name" value="FlgD/Vpr_Ig-like"/>
</dbReference>
<dbReference type="SUPFAM" id="SSF52266">
    <property type="entry name" value="SGNH hydrolase"/>
    <property type="match status" value="1"/>
</dbReference>
<gene>
    <name evidence="2" type="ORF">A2519_11500</name>
</gene>
<dbReference type="EMBL" id="MFYX01000018">
    <property type="protein sequence ID" value="OGK06877.1"/>
    <property type="molecule type" value="Genomic_DNA"/>
</dbReference>
<evidence type="ECO:0000259" key="1">
    <source>
        <dbReference type="Pfam" id="PF13860"/>
    </source>
</evidence>
<evidence type="ECO:0000313" key="3">
    <source>
        <dbReference type="Proteomes" id="UP000179243"/>
    </source>
</evidence>
<proteinExistence type="predicted"/>
<evidence type="ECO:0000313" key="2">
    <source>
        <dbReference type="EMBL" id="OGK06877.1"/>
    </source>
</evidence>
<dbReference type="PROSITE" id="PS51257">
    <property type="entry name" value="PROKAR_LIPOPROTEIN"/>
    <property type="match status" value="1"/>
</dbReference>
<feature type="domain" description="FlgD/Vpr Ig-like" evidence="1">
    <location>
        <begin position="356"/>
        <end position="409"/>
    </location>
</feature>
<protein>
    <recommendedName>
        <fullName evidence="1">FlgD/Vpr Ig-like domain-containing protein</fullName>
    </recommendedName>
</protein>
<reference evidence="2 3" key="1">
    <citation type="journal article" date="2016" name="Nat. Commun.">
        <title>Thousands of microbial genomes shed light on interconnected biogeochemical processes in an aquifer system.</title>
        <authorList>
            <person name="Anantharaman K."/>
            <person name="Brown C.T."/>
            <person name="Hug L.A."/>
            <person name="Sharon I."/>
            <person name="Castelle C.J."/>
            <person name="Probst A.J."/>
            <person name="Thomas B.C."/>
            <person name="Singh A."/>
            <person name="Wilkins M.J."/>
            <person name="Karaoz U."/>
            <person name="Brodie E.L."/>
            <person name="Williams K.H."/>
            <person name="Hubbard S.S."/>
            <person name="Banfield J.F."/>
        </authorList>
    </citation>
    <scope>NUCLEOTIDE SEQUENCE [LARGE SCALE GENOMIC DNA]</scope>
</reference>
<dbReference type="Pfam" id="PF13860">
    <property type="entry name" value="FlgD_ig"/>
    <property type="match status" value="1"/>
</dbReference>
<name>A0A1F7FK72_UNCRA</name>
<comment type="caution">
    <text evidence="2">The sequence shown here is derived from an EMBL/GenBank/DDBJ whole genome shotgun (WGS) entry which is preliminary data.</text>
</comment>
<dbReference type="Gene3D" id="3.40.50.1110">
    <property type="entry name" value="SGNH hydrolase"/>
    <property type="match status" value="1"/>
</dbReference>
<sequence length="424" mass="46701">MVNRLLVFLFLVAGVFSCALGFQGTGSWTEFYPFLHTDSITLDSMKKVNVRWQTNQMLRGWSKYRLGLIGNSVTNDGPFPSDMSTGCHTWCGTGITSKRPSRLFWTNFLNETWGGPTAFSSDDHPWLYDTACHGPENGNQIGATTGGGFTLLGNCLSHIKPMWVTIMYGHNNAAVWDETRRSEWDRLVSRALDSNVIPIIVTINPSCGSWYHNGLVPSYNDSLKAYAIARHVPVIDWYGAAVNPAIGGCDLRSDCCTRDGVHPERSQSAGNFSDSILFYPYAQAKGVLNPVCGLLNIMTLEMTYELRAKAIFPADSIVNTGVFKNEGFVPEKLDISVLPNPFNPSITILFMVPKKGTSDLVSVEIFNAAGRKIKTISDRIVEPGDYRAVWNGTDDHNKPVGAGSYYIKLISGQTVKTCKALLAK</sequence>
<accession>A0A1F7FK72</accession>
<dbReference type="AlphaFoldDB" id="A0A1F7FK72"/>
<dbReference type="Gene3D" id="2.60.40.4070">
    <property type="match status" value="1"/>
</dbReference>
<dbReference type="InterPro" id="IPR036514">
    <property type="entry name" value="SGNH_hydro_sf"/>
</dbReference>